<evidence type="ECO:0000313" key="2">
    <source>
        <dbReference type="Proteomes" id="UP000055048"/>
    </source>
</evidence>
<comment type="caution">
    <text evidence="1">The sequence shown here is derived from an EMBL/GenBank/DDBJ whole genome shotgun (WGS) entry which is preliminary data.</text>
</comment>
<name>A0A0V0SUJ9_9BILA</name>
<keyword evidence="2" id="KW-1185">Reference proteome</keyword>
<protein>
    <submittedName>
        <fullName evidence="1">Uncharacterized protein</fullName>
    </submittedName>
</protein>
<organism evidence="1 2">
    <name type="scientific">Trichinella murrelli</name>
    <dbReference type="NCBI Taxonomy" id="144512"/>
    <lineage>
        <taxon>Eukaryota</taxon>
        <taxon>Metazoa</taxon>
        <taxon>Ecdysozoa</taxon>
        <taxon>Nematoda</taxon>
        <taxon>Enoplea</taxon>
        <taxon>Dorylaimia</taxon>
        <taxon>Trichinellida</taxon>
        <taxon>Trichinellidae</taxon>
        <taxon>Trichinella</taxon>
    </lineage>
</organism>
<proteinExistence type="predicted"/>
<evidence type="ECO:0000313" key="1">
    <source>
        <dbReference type="EMBL" id="KRX30035.1"/>
    </source>
</evidence>
<dbReference type="AlphaFoldDB" id="A0A0V0SUJ9"/>
<sequence>MASADAKKKCRQYSQEYLKFGFIPSFYKDTMPMCLLCQWVFTNDAMKRSKMKVLKEKIRNQPN</sequence>
<dbReference type="EMBL" id="JYDJ01002794">
    <property type="protein sequence ID" value="KRX30035.1"/>
    <property type="molecule type" value="Genomic_DNA"/>
</dbReference>
<reference evidence="1 2" key="1">
    <citation type="submission" date="2015-01" db="EMBL/GenBank/DDBJ databases">
        <title>Evolution of Trichinella species and genotypes.</title>
        <authorList>
            <person name="Korhonen P.K."/>
            <person name="Edoardo P."/>
            <person name="Giuseppe L.R."/>
            <person name="Gasser R.B."/>
        </authorList>
    </citation>
    <scope>NUCLEOTIDE SEQUENCE [LARGE SCALE GENOMIC DNA]</scope>
    <source>
        <strain evidence="1">ISS417</strain>
    </source>
</reference>
<accession>A0A0V0SUJ9</accession>
<gene>
    <name evidence="1" type="ORF">T05_9690</name>
</gene>
<dbReference type="Proteomes" id="UP000055048">
    <property type="component" value="Unassembled WGS sequence"/>
</dbReference>
<dbReference type="OrthoDB" id="10068674at2759"/>